<dbReference type="InterPro" id="IPR036291">
    <property type="entry name" value="NAD(P)-bd_dom_sf"/>
</dbReference>
<evidence type="ECO:0000256" key="1">
    <source>
        <dbReference type="ARBA" id="ARBA00010944"/>
    </source>
</evidence>
<keyword evidence="2" id="KW-0521">NADP</keyword>
<dbReference type="Gene3D" id="3.90.25.10">
    <property type="entry name" value="UDP-galactose 4-epimerase, domain 1"/>
    <property type="match status" value="1"/>
</dbReference>
<dbReference type="GO" id="GO:0005829">
    <property type="term" value="C:cytosol"/>
    <property type="evidence" value="ECO:0007669"/>
    <property type="project" value="TreeGrafter"/>
</dbReference>
<organism evidence="5 6">
    <name type="scientific">Antricoccus suffuscus</name>
    <dbReference type="NCBI Taxonomy" id="1629062"/>
    <lineage>
        <taxon>Bacteria</taxon>
        <taxon>Bacillati</taxon>
        <taxon>Actinomycetota</taxon>
        <taxon>Actinomycetes</taxon>
        <taxon>Geodermatophilales</taxon>
        <taxon>Antricoccaceae</taxon>
        <taxon>Antricoccus</taxon>
    </lineage>
</organism>
<dbReference type="InterPro" id="IPR005913">
    <property type="entry name" value="dTDP_dehydrorham_reduct"/>
</dbReference>
<dbReference type="Gene3D" id="3.40.50.720">
    <property type="entry name" value="NAD(P)-binding Rossmann-like Domain"/>
    <property type="match status" value="1"/>
</dbReference>
<comment type="pathway">
    <text evidence="2">Carbohydrate biosynthesis; dTDP-L-rhamnose biosynthesis.</text>
</comment>
<reference evidence="5 6" key="1">
    <citation type="submission" date="2018-03" db="EMBL/GenBank/DDBJ databases">
        <title>Genomic Encyclopedia of Archaeal and Bacterial Type Strains, Phase II (KMG-II): from individual species to whole genera.</title>
        <authorList>
            <person name="Goeker M."/>
        </authorList>
    </citation>
    <scope>NUCLEOTIDE SEQUENCE [LARGE SCALE GENOMIC DNA]</scope>
    <source>
        <strain evidence="5 6">DSM 100065</strain>
    </source>
</reference>
<keyword evidence="2" id="KW-0560">Oxidoreductase</keyword>
<dbReference type="GO" id="GO:0008831">
    <property type="term" value="F:dTDP-4-dehydrorhamnose reductase activity"/>
    <property type="evidence" value="ECO:0007669"/>
    <property type="project" value="UniProtKB-EC"/>
</dbReference>
<feature type="domain" description="RmlD-like substrate binding" evidence="4">
    <location>
        <begin position="37"/>
        <end position="319"/>
    </location>
</feature>
<evidence type="ECO:0000313" key="6">
    <source>
        <dbReference type="Proteomes" id="UP000237752"/>
    </source>
</evidence>
<protein>
    <recommendedName>
        <fullName evidence="2">dTDP-4-dehydrorhamnose reductase</fullName>
        <ecNumber evidence="2">1.1.1.133</ecNumber>
    </recommendedName>
</protein>
<proteinExistence type="inferred from homology"/>
<evidence type="ECO:0000256" key="2">
    <source>
        <dbReference type="RuleBase" id="RU364082"/>
    </source>
</evidence>
<dbReference type="Pfam" id="PF04321">
    <property type="entry name" value="RmlD_sub_bind"/>
    <property type="match status" value="1"/>
</dbReference>
<dbReference type="PANTHER" id="PTHR10491">
    <property type="entry name" value="DTDP-4-DEHYDRORHAMNOSE REDUCTASE"/>
    <property type="match status" value="1"/>
</dbReference>
<dbReference type="EC" id="1.1.1.133" evidence="2"/>
<comment type="caution">
    <text evidence="5">The sequence shown here is derived from an EMBL/GenBank/DDBJ whole genome shotgun (WGS) entry which is preliminary data.</text>
</comment>
<evidence type="ECO:0000313" key="5">
    <source>
        <dbReference type="EMBL" id="PRZ38612.1"/>
    </source>
</evidence>
<feature type="region of interest" description="Disordered" evidence="3">
    <location>
        <begin position="1"/>
        <end position="24"/>
    </location>
</feature>
<dbReference type="Proteomes" id="UP000237752">
    <property type="component" value="Unassembled WGS sequence"/>
</dbReference>
<comment type="function">
    <text evidence="2">Catalyzes the reduction of dTDP-6-deoxy-L-lyxo-4-hexulose to yield dTDP-L-rhamnose.</text>
</comment>
<dbReference type="InterPro" id="IPR029903">
    <property type="entry name" value="RmlD-like-bd"/>
</dbReference>
<comment type="similarity">
    <text evidence="1 2">Belongs to the dTDP-4-dehydrorhamnose reductase family.</text>
</comment>
<sequence>MNTTPASATEPIPETEPVASAARPQRAVAGDASAYRWLVTGARGQLGTELVNLLGESAEVRALARADLDLTDAQAVQSTVDAWLAEPSELTPVIINTAAYTAVDAAESDEDAALAVNGDGPRNLATATAGRARLIHVSTDYVFAGDATAPYGVDDLTEPRTAYGRTKLAGDLAVREVAPDTGYVVRTAWVYGAYGPNFVKTMAKLSRERETLQVVNDQLGSPTWTYDLASGLIELAMSGAPAGNYHCTGSGQTSWYEFTQAIFTELGLDPARVEPTTSDAFVRPAPRPAFSVLSQTEWAAAGLAPMRDWRSALHAAFEQDGAALRNES</sequence>
<dbReference type="RefSeq" id="WP_106350611.1">
    <property type="nucleotide sequence ID" value="NZ_PVUE01000020.1"/>
</dbReference>
<dbReference type="SUPFAM" id="SSF51735">
    <property type="entry name" value="NAD(P)-binding Rossmann-fold domains"/>
    <property type="match status" value="1"/>
</dbReference>
<dbReference type="EMBL" id="PVUE01000020">
    <property type="protein sequence ID" value="PRZ38612.1"/>
    <property type="molecule type" value="Genomic_DNA"/>
</dbReference>
<dbReference type="AlphaFoldDB" id="A0A2T0ZQI2"/>
<dbReference type="GO" id="GO:0019305">
    <property type="term" value="P:dTDP-rhamnose biosynthetic process"/>
    <property type="evidence" value="ECO:0007669"/>
    <property type="project" value="UniProtKB-UniPathway"/>
</dbReference>
<evidence type="ECO:0000259" key="4">
    <source>
        <dbReference type="Pfam" id="PF04321"/>
    </source>
</evidence>
<accession>A0A2T0ZQI2</accession>
<keyword evidence="6" id="KW-1185">Reference proteome</keyword>
<evidence type="ECO:0000256" key="3">
    <source>
        <dbReference type="SAM" id="MobiDB-lite"/>
    </source>
</evidence>
<name>A0A2T0ZQI2_9ACTN</name>
<dbReference type="OrthoDB" id="9803892at2"/>
<dbReference type="NCBIfam" id="TIGR01214">
    <property type="entry name" value="rmlD"/>
    <property type="match status" value="1"/>
</dbReference>
<gene>
    <name evidence="5" type="ORF">CLV47_12079</name>
</gene>
<dbReference type="PANTHER" id="PTHR10491:SF4">
    <property type="entry name" value="METHIONINE ADENOSYLTRANSFERASE 2 SUBUNIT BETA"/>
    <property type="match status" value="1"/>
</dbReference>
<dbReference type="CDD" id="cd05254">
    <property type="entry name" value="dTDP_HR_like_SDR_e"/>
    <property type="match status" value="1"/>
</dbReference>
<dbReference type="UniPathway" id="UPA00124"/>